<feature type="compositionally biased region" description="Low complexity" evidence="6">
    <location>
        <begin position="373"/>
        <end position="388"/>
    </location>
</feature>
<sequence length="388" mass="45159">MSNLQEIREHLKELENSFEIGSFSKEYIKEYAKYFFMGLSMFLVQQKEEQDKENKEKDCHKEALLNQDAKENKEELIKNIQTNIAKNQELEKISFEKWANKIQERVLPELERIVTHKLKDNVMPKLNAQLESFKKDELDLSSVFEIQRKNTQMAYRLAIGGLIGVISLSVALAFLMPLKQIEPYFVDFANSDKHFAVVQKADTKINYGEAFSRNLVGSYIMGRETINHIDDKIRLNETIREQSSDEVWKTLEQLVSGKGSIYSNSNMDREIKIINISIYKQGKQQNIAVADIMAKVFDKGYLISEKRYRVSLIYHFKPLIQFDYNSMPKNPTGFMVDKYSLSEIASIKALDKIYKKVERPHSKIEYKKQNLTNPQNNPANEPNNKGEQ</sequence>
<evidence type="ECO:0000256" key="7">
    <source>
        <dbReference type="SAM" id="Phobius"/>
    </source>
</evidence>
<keyword evidence="5" id="KW-0175">Coiled coil</keyword>
<name>A0A518YGC3_HELPX</name>
<gene>
    <name evidence="9" type="ORF">CV728_06480</name>
</gene>
<dbReference type="EMBL" id="CP024948">
    <property type="protein sequence ID" value="QDY61128.1"/>
    <property type="molecule type" value="Genomic_DNA"/>
</dbReference>
<reference evidence="9 10" key="1">
    <citation type="journal article" date="2019" name="Sci. Rep.">
        <title>Evolutionary mechanism leading to the multi-cagA genotype in Helicobacter pylori.</title>
        <authorList>
            <person name="Su H."/>
            <person name="Tissera K."/>
            <person name="Jang S."/>
            <person name="Choi Y.H."/>
            <person name="Kim A."/>
            <person name="Cho Y.J."/>
            <person name="Li M."/>
            <person name="Gunawardhana N."/>
            <person name="Merrell D.S."/>
            <person name="Ge L."/>
            <person name="Cha J.H."/>
        </authorList>
    </citation>
    <scope>NUCLEOTIDE SEQUENCE [LARGE SCALE GENOMIC DNA]</scope>
    <source>
        <strain evidence="9 10">B140</strain>
    </source>
</reference>
<feature type="transmembrane region" description="Helical" evidence="7">
    <location>
        <begin position="157"/>
        <end position="178"/>
    </location>
</feature>
<evidence type="ECO:0000256" key="4">
    <source>
        <dbReference type="ARBA" id="ARBA00023136"/>
    </source>
</evidence>
<dbReference type="SUPFAM" id="SSF54427">
    <property type="entry name" value="NTF2-like"/>
    <property type="match status" value="1"/>
</dbReference>
<evidence type="ECO:0000259" key="8">
    <source>
        <dbReference type="Pfam" id="PF04335"/>
    </source>
</evidence>
<dbReference type="GO" id="GO:0016020">
    <property type="term" value="C:membrane"/>
    <property type="evidence" value="ECO:0007669"/>
    <property type="project" value="UniProtKB-SubCell"/>
</dbReference>
<feature type="coiled-coil region" evidence="5">
    <location>
        <begin position="66"/>
        <end position="93"/>
    </location>
</feature>
<dbReference type="Pfam" id="PF04335">
    <property type="entry name" value="VirB8"/>
    <property type="match status" value="1"/>
</dbReference>
<feature type="domain" description="Bacterial virulence protein VirB8" evidence="8">
    <location>
        <begin position="147"/>
        <end position="343"/>
    </location>
</feature>
<dbReference type="AlphaFoldDB" id="A0A518YGC3"/>
<evidence type="ECO:0000313" key="10">
    <source>
        <dbReference type="Proteomes" id="UP000320851"/>
    </source>
</evidence>
<feature type="region of interest" description="Disordered" evidence="6">
    <location>
        <begin position="364"/>
        <end position="388"/>
    </location>
</feature>
<comment type="subcellular location">
    <subcellularLocation>
        <location evidence="1">Membrane</location>
        <topology evidence="1">Single-pass membrane protein</topology>
    </subcellularLocation>
</comment>
<keyword evidence="3 7" id="KW-1133">Transmembrane helix</keyword>
<evidence type="ECO:0000256" key="1">
    <source>
        <dbReference type="ARBA" id="ARBA00004167"/>
    </source>
</evidence>
<evidence type="ECO:0000256" key="3">
    <source>
        <dbReference type="ARBA" id="ARBA00022989"/>
    </source>
</evidence>
<dbReference type="InterPro" id="IPR032710">
    <property type="entry name" value="NTF2-like_dom_sf"/>
</dbReference>
<evidence type="ECO:0000256" key="6">
    <source>
        <dbReference type="SAM" id="MobiDB-lite"/>
    </source>
</evidence>
<dbReference type="RefSeq" id="WP_000067672.1">
    <property type="nucleotide sequence ID" value="NZ_CP024948.1"/>
</dbReference>
<protein>
    <recommendedName>
        <fullName evidence="8">Bacterial virulence protein VirB8 domain-containing protein</fullName>
    </recommendedName>
</protein>
<organism evidence="9 10">
    <name type="scientific">Helicobacter pylori</name>
    <name type="common">Campylobacter pylori</name>
    <dbReference type="NCBI Taxonomy" id="210"/>
    <lineage>
        <taxon>Bacteria</taxon>
        <taxon>Pseudomonadati</taxon>
        <taxon>Campylobacterota</taxon>
        <taxon>Epsilonproteobacteria</taxon>
        <taxon>Campylobacterales</taxon>
        <taxon>Helicobacteraceae</taxon>
        <taxon>Helicobacter</taxon>
    </lineage>
</organism>
<dbReference type="InterPro" id="IPR007430">
    <property type="entry name" value="VirB8"/>
</dbReference>
<keyword evidence="2 7" id="KW-0812">Transmembrane</keyword>
<dbReference type="Gene3D" id="3.10.450.230">
    <property type="entry name" value="VirB8 protein"/>
    <property type="match status" value="1"/>
</dbReference>
<dbReference type="Proteomes" id="UP000320851">
    <property type="component" value="Chromosome"/>
</dbReference>
<accession>A0A518YGC3</accession>
<keyword evidence="4 7" id="KW-0472">Membrane</keyword>
<evidence type="ECO:0000313" key="9">
    <source>
        <dbReference type="EMBL" id="QDY61128.1"/>
    </source>
</evidence>
<dbReference type="CDD" id="cd16424">
    <property type="entry name" value="VirB8"/>
    <property type="match status" value="1"/>
</dbReference>
<evidence type="ECO:0000256" key="2">
    <source>
        <dbReference type="ARBA" id="ARBA00022692"/>
    </source>
</evidence>
<evidence type="ECO:0000256" key="5">
    <source>
        <dbReference type="SAM" id="Coils"/>
    </source>
</evidence>
<proteinExistence type="predicted"/>